<evidence type="ECO:0000313" key="4">
    <source>
        <dbReference type="Proteomes" id="UP001337723"/>
    </source>
</evidence>
<dbReference type="InterPro" id="IPR028250">
    <property type="entry name" value="DsbDN"/>
</dbReference>
<name>A0AA48HA69_9RHOB</name>
<evidence type="ECO:0000256" key="1">
    <source>
        <dbReference type="SAM" id="SignalP"/>
    </source>
</evidence>
<evidence type="ECO:0000313" key="3">
    <source>
        <dbReference type="EMBL" id="BDW84055.1"/>
    </source>
</evidence>
<dbReference type="Pfam" id="PF11412">
    <property type="entry name" value="DsbD_N"/>
    <property type="match status" value="1"/>
</dbReference>
<accession>A0AA48HA69</accession>
<gene>
    <name evidence="3" type="ORF">MACH21_02320</name>
</gene>
<dbReference type="KEGG" id="rmai:MACH21_02320"/>
<protein>
    <recommendedName>
        <fullName evidence="2">Thiol:disulfide interchange protein DsbD N-terminal domain-containing protein</fullName>
    </recommendedName>
</protein>
<feature type="signal peptide" evidence="1">
    <location>
        <begin position="1"/>
        <end position="26"/>
    </location>
</feature>
<organism evidence="3 4">
    <name type="scientific">Roseicyclus marinus</name>
    <dbReference type="NCBI Taxonomy" id="2161673"/>
    <lineage>
        <taxon>Bacteria</taxon>
        <taxon>Pseudomonadati</taxon>
        <taxon>Pseudomonadota</taxon>
        <taxon>Alphaproteobacteria</taxon>
        <taxon>Rhodobacterales</taxon>
        <taxon>Roseobacteraceae</taxon>
        <taxon>Roseicyclus</taxon>
    </lineage>
</organism>
<dbReference type="EMBL" id="AP027266">
    <property type="protein sequence ID" value="BDW84055.1"/>
    <property type="molecule type" value="Genomic_DNA"/>
</dbReference>
<feature type="chain" id="PRO_5046883195" description="Thiol:disulfide interchange protein DsbD N-terminal domain-containing protein" evidence="1">
    <location>
        <begin position="27"/>
        <end position="275"/>
    </location>
</feature>
<dbReference type="Proteomes" id="UP001337723">
    <property type="component" value="Chromosome"/>
</dbReference>
<keyword evidence="4" id="KW-1185">Reference proteome</keyword>
<dbReference type="RefSeq" id="WP_338273585.1">
    <property type="nucleotide sequence ID" value="NZ_AP027266.1"/>
</dbReference>
<sequence>MIQTTRSIIAALAAFAALLGAPPALAQFEGRSAADVVEVSLLPGWRMQNGNHMAGVRISLAPGWKTYWRAPGEGGVPTIITLTEASGIDGMAIHWPSPNVFYVNGMRSIGYRDEVILPVEFALSQQGEVSIAGEIDLGVCLDVCMPVTLDLVGLLPPVTDRVHEIGLALSDRPLTATEAGAGRATCAVQPIADGLRVTVSVDMPTTGSDETLVLEHRNPGIWVSEATTRREGATIRAVADVIPPGRPGPFPLSRSDLRITVIGSRMAVELDGCTG</sequence>
<dbReference type="AlphaFoldDB" id="A0AA48HA69"/>
<feature type="domain" description="Thiol:disulfide interchange protein DsbD N-terminal" evidence="2">
    <location>
        <begin position="45"/>
        <end position="153"/>
    </location>
</feature>
<proteinExistence type="predicted"/>
<evidence type="ECO:0000259" key="2">
    <source>
        <dbReference type="Pfam" id="PF11412"/>
    </source>
</evidence>
<reference evidence="3 4" key="1">
    <citation type="submission" date="2023-01" db="EMBL/GenBank/DDBJ databases">
        <title>Complete genome sequence of Roseicyclus marinus strain Dej080120_10.</title>
        <authorList>
            <person name="Ueki S."/>
            <person name="Maruyama F."/>
        </authorList>
    </citation>
    <scope>NUCLEOTIDE SEQUENCE [LARGE SCALE GENOMIC DNA]</scope>
    <source>
        <strain evidence="3 4">Dej080120_10</strain>
    </source>
</reference>
<keyword evidence="1" id="KW-0732">Signal</keyword>